<evidence type="ECO:0000256" key="6">
    <source>
        <dbReference type="ARBA" id="ARBA00022679"/>
    </source>
</evidence>
<dbReference type="RefSeq" id="WP_054644564.1">
    <property type="nucleotide sequence ID" value="NZ_BJOQ01000031.1"/>
</dbReference>
<evidence type="ECO:0000256" key="1">
    <source>
        <dbReference type="ARBA" id="ARBA00004496"/>
    </source>
</evidence>
<dbReference type="PANTHER" id="PTHR33799:SF1">
    <property type="entry name" value="PTS SYSTEM MANNOSE-SPECIFIC EIIAB COMPONENT-RELATED"/>
    <property type="match status" value="1"/>
</dbReference>
<dbReference type="Pfam" id="PF03610">
    <property type="entry name" value="EIIA-man"/>
    <property type="match status" value="1"/>
</dbReference>
<accession>A0A1B2A4D4</accession>
<evidence type="ECO:0000256" key="7">
    <source>
        <dbReference type="ARBA" id="ARBA00022683"/>
    </source>
</evidence>
<dbReference type="PROSITE" id="PS51096">
    <property type="entry name" value="PTS_EIIA_TYPE_4"/>
    <property type="match status" value="1"/>
</dbReference>
<gene>
    <name evidence="9" type="ORF">DT351_09655</name>
</gene>
<dbReference type="InterPro" id="IPR033887">
    <property type="entry name" value="PTS_IIA_man"/>
</dbReference>
<dbReference type="InterPro" id="IPR004701">
    <property type="entry name" value="PTS_EIIA_man-typ"/>
</dbReference>
<dbReference type="GO" id="GO:0009401">
    <property type="term" value="P:phosphoenolpyruvate-dependent sugar phosphotransferase system"/>
    <property type="evidence" value="ECO:0007669"/>
    <property type="project" value="UniProtKB-KW"/>
</dbReference>
<sequence>MSKIIISGHGQYSIGLLNAFHMIFGETTDIVAVPFLKGEGIPQLQAKIATAVDDFKTEEPILIMVDIFGGTPYNAATQWIYDKPEMDVISGTNLPLLLEAATHLNENDIQQLVSDLLTAVPETVVAFSEKMQAIKTQNDEEEDDLL</sequence>
<dbReference type="OrthoDB" id="9799827at2"/>
<name>A0A1B2A4D4_LATCU</name>
<dbReference type="InterPro" id="IPR051471">
    <property type="entry name" value="Bacterial_PTS_sugar_comp"/>
</dbReference>
<evidence type="ECO:0000256" key="3">
    <source>
        <dbReference type="ARBA" id="ARBA00022490"/>
    </source>
</evidence>
<evidence type="ECO:0000256" key="2">
    <source>
        <dbReference type="ARBA" id="ARBA00022448"/>
    </source>
</evidence>
<keyword evidence="5" id="KW-0762">Sugar transport</keyword>
<keyword evidence="2" id="KW-0813">Transport</keyword>
<dbReference type="GO" id="GO:0016301">
    <property type="term" value="F:kinase activity"/>
    <property type="evidence" value="ECO:0007669"/>
    <property type="project" value="UniProtKB-KW"/>
</dbReference>
<keyword evidence="7" id="KW-0598">Phosphotransferase system</keyword>
<keyword evidence="6" id="KW-0808">Transferase</keyword>
<dbReference type="NCBIfam" id="TIGR00824">
    <property type="entry name" value="EIIA-man"/>
    <property type="match status" value="1"/>
</dbReference>
<dbReference type="Proteomes" id="UP000257607">
    <property type="component" value="Chromosome"/>
</dbReference>
<protein>
    <submittedName>
        <fullName evidence="9">PTS fructose transporter subunit IIA</fullName>
    </submittedName>
</protein>
<comment type="subcellular location">
    <subcellularLocation>
        <location evidence="1">Cytoplasm</location>
    </subcellularLocation>
</comment>
<dbReference type="GO" id="GO:0016020">
    <property type="term" value="C:membrane"/>
    <property type="evidence" value="ECO:0007669"/>
    <property type="project" value="InterPro"/>
</dbReference>
<evidence type="ECO:0000256" key="4">
    <source>
        <dbReference type="ARBA" id="ARBA00022553"/>
    </source>
</evidence>
<keyword evidence="4" id="KW-0597">Phosphoprotein</keyword>
<dbReference type="InterPro" id="IPR013789">
    <property type="entry name" value="PTS_EIIA_man"/>
</dbReference>
<evidence type="ECO:0000256" key="5">
    <source>
        <dbReference type="ARBA" id="ARBA00022597"/>
    </source>
</evidence>
<dbReference type="SUPFAM" id="SSF53062">
    <property type="entry name" value="PTS system fructose IIA component-like"/>
    <property type="match status" value="1"/>
</dbReference>
<reference evidence="9 10" key="1">
    <citation type="submission" date="2018-07" db="EMBL/GenBank/DDBJ databases">
        <title>Lactobacillus curvatus genome sequence.</title>
        <authorList>
            <person name="Prechtl R."/>
        </authorList>
    </citation>
    <scope>NUCLEOTIDE SEQUENCE [LARGE SCALE GENOMIC DNA]</scope>
    <source>
        <strain evidence="9 10">TMW 1.1928</strain>
    </source>
</reference>
<dbReference type="GeneID" id="49611535"/>
<keyword evidence="8" id="KW-0418">Kinase</keyword>
<dbReference type="Gene3D" id="3.40.50.510">
    <property type="entry name" value="Phosphotransferase system, mannose-type IIA component"/>
    <property type="match status" value="1"/>
</dbReference>
<dbReference type="AlphaFoldDB" id="A0A1B2A4D4"/>
<evidence type="ECO:0000313" key="10">
    <source>
        <dbReference type="Proteomes" id="UP000257607"/>
    </source>
</evidence>
<dbReference type="GO" id="GO:0005737">
    <property type="term" value="C:cytoplasm"/>
    <property type="evidence" value="ECO:0007669"/>
    <property type="project" value="UniProtKB-SubCell"/>
</dbReference>
<organism evidence="9 10">
    <name type="scientific">Latilactobacillus curvatus</name>
    <name type="common">Lactobacillus curvatus</name>
    <dbReference type="NCBI Taxonomy" id="28038"/>
    <lineage>
        <taxon>Bacteria</taxon>
        <taxon>Bacillati</taxon>
        <taxon>Bacillota</taxon>
        <taxon>Bacilli</taxon>
        <taxon>Lactobacillales</taxon>
        <taxon>Lactobacillaceae</taxon>
        <taxon>Latilactobacillus</taxon>
    </lineage>
</organism>
<dbReference type="CDD" id="cd00006">
    <property type="entry name" value="PTS_IIA_man"/>
    <property type="match status" value="1"/>
</dbReference>
<dbReference type="PANTHER" id="PTHR33799">
    <property type="entry name" value="PTS PERMEASE-RELATED-RELATED"/>
    <property type="match status" value="1"/>
</dbReference>
<keyword evidence="3" id="KW-0963">Cytoplasm</keyword>
<dbReference type="EMBL" id="CP031003">
    <property type="protein sequence ID" value="AXN36575.1"/>
    <property type="molecule type" value="Genomic_DNA"/>
</dbReference>
<dbReference type="InterPro" id="IPR036662">
    <property type="entry name" value="PTS_EIIA_man-typ_sf"/>
</dbReference>
<dbReference type="GO" id="GO:0016773">
    <property type="term" value="F:phosphotransferase activity, alcohol group as acceptor"/>
    <property type="evidence" value="ECO:0007669"/>
    <property type="project" value="InterPro"/>
</dbReference>
<evidence type="ECO:0000313" key="9">
    <source>
        <dbReference type="EMBL" id="AXN36575.1"/>
    </source>
</evidence>
<evidence type="ECO:0000256" key="8">
    <source>
        <dbReference type="ARBA" id="ARBA00022777"/>
    </source>
</evidence>
<proteinExistence type="predicted"/>